<keyword evidence="2 3" id="KW-0342">GTP-binding</keyword>
<feature type="binding site" evidence="3">
    <location>
        <position position="73"/>
    </location>
    <ligand>
        <name>GTP</name>
        <dbReference type="ChEBI" id="CHEBI:37565"/>
    </ligand>
</feature>
<comment type="caution">
    <text evidence="5">The sequence shown here is derived from an EMBL/GenBank/DDBJ whole genome shotgun (WGS) entry which is preliminary data.</text>
</comment>
<evidence type="ECO:0000313" key="5">
    <source>
        <dbReference type="EMBL" id="CAH0374521.1"/>
    </source>
</evidence>
<evidence type="ECO:0000256" key="1">
    <source>
        <dbReference type="ARBA" id="ARBA00022741"/>
    </source>
</evidence>
<organism evidence="5 6">
    <name type="scientific">Pelagomonas calceolata</name>
    <dbReference type="NCBI Taxonomy" id="35677"/>
    <lineage>
        <taxon>Eukaryota</taxon>
        <taxon>Sar</taxon>
        <taxon>Stramenopiles</taxon>
        <taxon>Ochrophyta</taxon>
        <taxon>Pelagophyceae</taxon>
        <taxon>Pelagomonadales</taxon>
        <taxon>Pelagomonadaceae</taxon>
        <taxon>Pelagomonas</taxon>
    </lineage>
</organism>
<keyword evidence="4" id="KW-0479">Metal-binding</keyword>
<accession>A0A8J2STN7</accession>
<feature type="binding site" evidence="4">
    <location>
        <position position="51"/>
    </location>
    <ligand>
        <name>Mg(2+)</name>
        <dbReference type="ChEBI" id="CHEBI:18420"/>
    </ligand>
</feature>
<keyword evidence="4" id="KW-0460">Magnesium</keyword>
<feature type="binding site" evidence="3">
    <location>
        <begin position="124"/>
        <end position="127"/>
    </location>
    <ligand>
        <name>GTP</name>
        <dbReference type="ChEBI" id="CHEBI:37565"/>
    </ligand>
</feature>
<proteinExistence type="predicted"/>
<dbReference type="Proteomes" id="UP000789595">
    <property type="component" value="Unassembled WGS sequence"/>
</dbReference>
<keyword evidence="1 3" id="KW-0547">Nucleotide-binding</keyword>
<dbReference type="AlphaFoldDB" id="A0A8J2STN7"/>
<feature type="binding site" evidence="4">
    <location>
        <position position="27"/>
    </location>
    <ligand>
        <name>Mg(2+)</name>
        <dbReference type="ChEBI" id="CHEBI:18420"/>
    </ligand>
</feature>
<protein>
    <recommendedName>
        <fullName evidence="7">ADP-ribosylation factor-like protein 16</fullName>
    </recommendedName>
</protein>
<evidence type="ECO:0008006" key="7">
    <source>
        <dbReference type="Google" id="ProtNLM"/>
    </source>
</evidence>
<dbReference type="Pfam" id="PF00025">
    <property type="entry name" value="Arf"/>
    <property type="match status" value="1"/>
</dbReference>
<keyword evidence="6" id="KW-1185">Reference proteome</keyword>
<dbReference type="PANTHER" id="PTHR46688">
    <property type="entry name" value="ADP-RIBOSYLATION FACTOR-LIKE PROTEIN 16"/>
    <property type="match status" value="1"/>
</dbReference>
<dbReference type="SUPFAM" id="SSF52540">
    <property type="entry name" value="P-loop containing nucleoside triphosphate hydrolases"/>
    <property type="match status" value="1"/>
</dbReference>
<evidence type="ECO:0000256" key="4">
    <source>
        <dbReference type="PIRSR" id="PIRSR606689-2"/>
    </source>
</evidence>
<gene>
    <name evidence="5" type="ORF">PECAL_4P18080</name>
</gene>
<dbReference type="EMBL" id="CAKKNE010000004">
    <property type="protein sequence ID" value="CAH0374521.1"/>
    <property type="molecule type" value="Genomic_DNA"/>
</dbReference>
<evidence type="ECO:0000256" key="3">
    <source>
        <dbReference type="PIRSR" id="PIRSR606689-1"/>
    </source>
</evidence>
<evidence type="ECO:0000313" key="6">
    <source>
        <dbReference type="Proteomes" id="UP000789595"/>
    </source>
</evidence>
<reference evidence="5" key="1">
    <citation type="submission" date="2021-11" db="EMBL/GenBank/DDBJ databases">
        <authorList>
            <consortium name="Genoscope - CEA"/>
            <person name="William W."/>
        </authorList>
    </citation>
    <scope>NUCLEOTIDE SEQUENCE</scope>
</reference>
<feature type="binding site" evidence="3">
    <location>
        <begin position="20"/>
        <end position="27"/>
    </location>
    <ligand>
        <name>GTP</name>
        <dbReference type="ChEBI" id="CHEBI:37565"/>
    </ligand>
</feature>
<sequence>MGCCTSKVNADPVSTILVIGPESAGKTTLLRSVGRRCAGADESQPVRTMPTIGQEVEYLEAPGARVMLQEIGGCMAPTWPRYYDRAAAVLFVVDAAAPETWAEALVLLEELVGAVQKPIGVVLNKLDAAAADGVAARGLLGLEELAVDVFEGSLTGKGALVDDLKGFALAARPLSIK</sequence>
<name>A0A8J2STN7_9STRA</name>
<dbReference type="PANTHER" id="PTHR46688:SF1">
    <property type="entry name" value="ADP-RIBOSYLATION FACTOR-LIKE PROTEIN 16"/>
    <property type="match status" value="1"/>
</dbReference>
<dbReference type="GO" id="GO:0046872">
    <property type="term" value="F:metal ion binding"/>
    <property type="evidence" value="ECO:0007669"/>
    <property type="project" value="UniProtKB-KW"/>
</dbReference>
<dbReference type="GO" id="GO:0003924">
    <property type="term" value="F:GTPase activity"/>
    <property type="evidence" value="ECO:0007669"/>
    <property type="project" value="InterPro"/>
</dbReference>
<dbReference type="InterPro" id="IPR006689">
    <property type="entry name" value="Small_GTPase_ARF/SAR"/>
</dbReference>
<dbReference type="InterPro" id="IPR027417">
    <property type="entry name" value="P-loop_NTPase"/>
</dbReference>
<dbReference type="GO" id="GO:0005525">
    <property type="term" value="F:GTP binding"/>
    <property type="evidence" value="ECO:0007669"/>
    <property type="project" value="UniProtKB-KW"/>
</dbReference>
<dbReference type="OrthoDB" id="365445at2759"/>
<dbReference type="Gene3D" id="3.40.50.300">
    <property type="entry name" value="P-loop containing nucleotide triphosphate hydrolases"/>
    <property type="match status" value="1"/>
</dbReference>
<evidence type="ECO:0000256" key="2">
    <source>
        <dbReference type="ARBA" id="ARBA00023134"/>
    </source>
</evidence>